<evidence type="ECO:0000313" key="1">
    <source>
        <dbReference type="EMBL" id="KDE38588.1"/>
    </source>
</evidence>
<comment type="caution">
    <text evidence="1">The sequence shown here is derived from an EMBL/GenBank/DDBJ whole genome shotgun (WGS) entry which is preliminary data.</text>
</comment>
<protein>
    <submittedName>
        <fullName evidence="1">Uncharacterized protein</fullName>
    </submittedName>
</protein>
<sequence length="79" mass="8916">MTPEELRESLGLPDVSSLHTEMIDTIRERMHQGVEGYDPVTLFKPFMTSGLGTVEGFQKLMFGLMNQYTRAGHKDGPEE</sequence>
<dbReference type="InterPro" id="IPR045502">
    <property type="entry name" value="DUF6489"/>
</dbReference>
<evidence type="ECO:0000313" key="2">
    <source>
        <dbReference type="Proteomes" id="UP000027318"/>
    </source>
</evidence>
<gene>
    <name evidence="1" type="ORF">ADINL_3043</name>
</gene>
<reference evidence="1 2" key="1">
    <citation type="journal article" date="2005" name="Int. J. Syst. Evol. Microbiol.">
        <title>Nitrincola lacisaponensis gen. nov., sp. nov., a novel alkaliphilic bacterium isolated from an alkaline, saline lake.</title>
        <authorList>
            <person name="Dimitriu P.A."/>
            <person name="Shukla S.K."/>
            <person name="Conradt J."/>
            <person name="Marquez M.C."/>
            <person name="Ventosa A."/>
            <person name="Maglia A."/>
            <person name="Peyton B.M."/>
            <person name="Pinkart H.C."/>
            <person name="Mormile M.R."/>
        </authorList>
    </citation>
    <scope>NUCLEOTIDE SEQUENCE [LARGE SCALE GENOMIC DNA]</scope>
    <source>
        <strain evidence="1 2">4CA</strain>
    </source>
</reference>
<dbReference type="STRING" id="267850.ADINL_3043"/>
<dbReference type="EMBL" id="JMSZ01000042">
    <property type="protein sequence ID" value="KDE38588.1"/>
    <property type="molecule type" value="Genomic_DNA"/>
</dbReference>
<accession>A0A063XWK5</accession>
<keyword evidence="2" id="KW-1185">Reference proteome</keyword>
<dbReference type="Pfam" id="PF20099">
    <property type="entry name" value="DUF6489"/>
    <property type="match status" value="1"/>
</dbReference>
<proteinExistence type="predicted"/>
<dbReference type="AlphaFoldDB" id="A0A063XWK5"/>
<dbReference type="Proteomes" id="UP000027318">
    <property type="component" value="Unassembled WGS sequence"/>
</dbReference>
<organism evidence="1 2">
    <name type="scientific">Nitrincola lacisaponensis</name>
    <dbReference type="NCBI Taxonomy" id="267850"/>
    <lineage>
        <taxon>Bacteria</taxon>
        <taxon>Pseudomonadati</taxon>
        <taxon>Pseudomonadota</taxon>
        <taxon>Gammaproteobacteria</taxon>
        <taxon>Oceanospirillales</taxon>
        <taxon>Oceanospirillaceae</taxon>
        <taxon>Nitrincola</taxon>
    </lineage>
</organism>
<name>A0A063XWK5_9GAMM</name>